<evidence type="ECO:0000259" key="2">
    <source>
        <dbReference type="Pfam" id="PF08940"/>
    </source>
</evidence>
<feature type="region of interest" description="Disordered" evidence="1">
    <location>
        <begin position="34"/>
        <end position="53"/>
    </location>
</feature>
<sequence>RRGEVVGLVHEDGSPPFRVRWVEDGHETLVVPGPEAHIESHPVPPAPGSPAPG</sequence>
<proteinExistence type="predicted"/>
<feature type="domain" description="DUF1918" evidence="2">
    <location>
        <begin position="1"/>
        <end position="38"/>
    </location>
</feature>
<accession>A0A6J4IJU5</accession>
<organism evidence="3">
    <name type="scientific">uncultured Blastococcus sp</name>
    <dbReference type="NCBI Taxonomy" id="217144"/>
    <lineage>
        <taxon>Bacteria</taxon>
        <taxon>Bacillati</taxon>
        <taxon>Actinomycetota</taxon>
        <taxon>Actinomycetes</taxon>
        <taxon>Geodermatophilales</taxon>
        <taxon>Geodermatophilaceae</taxon>
        <taxon>Blastococcus</taxon>
        <taxon>environmental samples</taxon>
    </lineage>
</organism>
<dbReference type="EMBL" id="CADCTN010000154">
    <property type="protein sequence ID" value="CAA9252014.1"/>
    <property type="molecule type" value="Genomic_DNA"/>
</dbReference>
<protein>
    <recommendedName>
        <fullName evidence="2">DUF1918 domain-containing protein</fullName>
    </recommendedName>
</protein>
<dbReference type="Gene3D" id="2.30.30.440">
    <property type="entry name" value="Domain of unknown function DUF1918"/>
    <property type="match status" value="1"/>
</dbReference>
<dbReference type="SUPFAM" id="SSF50118">
    <property type="entry name" value="Cell growth inhibitor/plasmid maintenance toxic component"/>
    <property type="match status" value="1"/>
</dbReference>
<dbReference type="InterPro" id="IPR015035">
    <property type="entry name" value="DUF1918"/>
</dbReference>
<dbReference type="AlphaFoldDB" id="A0A6J4IJU5"/>
<feature type="non-terminal residue" evidence="3">
    <location>
        <position position="1"/>
    </location>
</feature>
<evidence type="ECO:0000256" key="1">
    <source>
        <dbReference type="SAM" id="MobiDB-lite"/>
    </source>
</evidence>
<evidence type="ECO:0000313" key="3">
    <source>
        <dbReference type="EMBL" id="CAA9252014.1"/>
    </source>
</evidence>
<name>A0A6J4IJU5_9ACTN</name>
<reference evidence="3" key="1">
    <citation type="submission" date="2020-02" db="EMBL/GenBank/DDBJ databases">
        <authorList>
            <person name="Meier V. D."/>
        </authorList>
    </citation>
    <scope>NUCLEOTIDE SEQUENCE</scope>
    <source>
        <strain evidence="3">AVDCRST_MAG52</strain>
    </source>
</reference>
<feature type="compositionally biased region" description="Pro residues" evidence="1">
    <location>
        <begin position="42"/>
        <end position="53"/>
    </location>
</feature>
<gene>
    <name evidence="3" type="ORF">AVDCRST_MAG52-2109</name>
</gene>
<dbReference type="Pfam" id="PF08940">
    <property type="entry name" value="DUF1918"/>
    <property type="match status" value="1"/>
</dbReference>